<sequence>QEVFNKVLKDTGIRLVITLLRDGGVEERRRRGVEERRRRGVEEILPLTCRSVSPSDSHRAAGFAENT</sequence>
<gene>
    <name evidence="1" type="ORF">JOQ06_026531</name>
</gene>
<dbReference type="EMBL" id="JAPTMU010000007">
    <property type="protein sequence ID" value="KAJ4940222.1"/>
    <property type="molecule type" value="Genomic_DNA"/>
</dbReference>
<comment type="caution">
    <text evidence="1">The sequence shown here is derived from an EMBL/GenBank/DDBJ whole genome shotgun (WGS) entry which is preliminary data.</text>
</comment>
<reference evidence="1" key="1">
    <citation type="submission" date="2022-11" db="EMBL/GenBank/DDBJ databases">
        <title>Chromosome-level genome of Pogonophryne albipinna.</title>
        <authorList>
            <person name="Jo E."/>
        </authorList>
    </citation>
    <scope>NUCLEOTIDE SEQUENCE</scope>
    <source>
        <strain evidence="1">SGF0006</strain>
        <tissue evidence="1">Muscle</tissue>
    </source>
</reference>
<evidence type="ECO:0000313" key="2">
    <source>
        <dbReference type="Proteomes" id="UP001219934"/>
    </source>
</evidence>
<accession>A0AAD6BDM8</accession>
<proteinExistence type="predicted"/>
<name>A0AAD6BDM8_9TELE</name>
<feature type="non-terminal residue" evidence="1">
    <location>
        <position position="1"/>
    </location>
</feature>
<protein>
    <submittedName>
        <fullName evidence="1">Uncharacterized protein</fullName>
    </submittedName>
</protein>
<organism evidence="1 2">
    <name type="scientific">Pogonophryne albipinna</name>
    <dbReference type="NCBI Taxonomy" id="1090488"/>
    <lineage>
        <taxon>Eukaryota</taxon>
        <taxon>Metazoa</taxon>
        <taxon>Chordata</taxon>
        <taxon>Craniata</taxon>
        <taxon>Vertebrata</taxon>
        <taxon>Euteleostomi</taxon>
        <taxon>Actinopterygii</taxon>
        <taxon>Neopterygii</taxon>
        <taxon>Teleostei</taxon>
        <taxon>Neoteleostei</taxon>
        <taxon>Acanthomorphata</taxon>
        <taxon>Eupercaria</taxon>
        <taxon>Perciformes</taxon>
        <taxon>Notothenioidei</taxon>
        <taxon>Pogonophryne</taxon>
    </lineage>
</organism>
<evidence type="ECO:0000313" key="1">
    <source>
        <dbReference type="EMBL" id="KAJ4940222.1"/>
    </source>
</evidence>
<dbReference type="Proteomes" id="UP001219934">
    <property type="component" value="Unassembled WGS sequence"/>
</dbReference>
<keyword evidence="2" id="KW-1185">Reference proteome</keyword>
<dbReference type="AlphaFoldDB" id="A0AAD6BDM8"/>